<dbReference type="Gene3D" id="3.30.465.10">
    <property type="match status" value="1"/>
</dbReference>
<dbReference type="Proteomes" id="UP001303408">
    <property type="component" value="Chromosome"/>
</dbReference>
<dbReference type="AlphaFoldDB" id="A0AA96FBA7"/>
<dbReference type="InterPro" id="IPR016167">
    <property type="entry name" value="FAD-bd_PCMH_sub1"/>
</dbReference>
<dbReference type="InterPro" id="IPR006094">
    <property type="entry name" value="Oxid_FAD_bind_N"/>
</dbReference>
<dbReference type="SUPFAM" id="SSF56176">
    <property type="entry name" value="FAD-binding/transporter-associated domain-like"/>
    <property type="match status" value="1"/>
</dbReference>
<gene>
    <name evidence="7" type="ORF">RN606_00760</name>
    <name evidence="8" type="ORF">RN607_01045</name>
</gene>
<keyword evidence="4" id="KW-0274">FAD</keyword>
<name>A0AA96FBA7_9MICO</name>
<evidence type="ECO:0000256" key="1">
    <source>
        <dbReference type="ARBA" id="ARBA00001974"/>
    </source>
</evidence>
<reference evidence="8 9" key="1">
    <citation type="submission" date="2023-09" db="EMBL/GenBank/DDBJ databases">
        <title>Demequina sp. a novel bacteria isolated from Capsicum annuum.</title>
        <authorList>
            <person name="Humaira Z."/>
            <person name="Lee J."/>
            <person name="Cho D."/>
        </authorList>
    </citation>
    <scope>NUCLEOTIDE SEQUENCE</scope>
    <source>
        <strain evidence="7 9">OYTSA14</strain>
        <strain evidence="8">PMTSA13</strain>
    </source>
</reference>
<comment type="cofactor">
    <cofactor evidence="1">
        <name>FAD</name>
        <dbReference type="ChEBI" id="CHEBI:57692"/>
    </cofactor>
</comment>
<evidence type="ECO:0000256" key="3">
    <source>
        <dbReference type="ARBA" id="ARBA00022630"/>
    </source>
</evidence>
<evidence type="ECO:0000313" key="7">
    <source>
        <dbReference type="EMBL" id="WNM24712.1"/>
    </source>
</evidence>
<keyword evidence="5" id="KW-0560">Oxidoreductase</keyword>
<evidence type="ECO:0000256" key="4">
    <source>
        <dbReference type="ARBA" id="ARBA00022827"/>
    </source>
</evidence>
<dbReference type="Proteomes" id="UP001304125">
    <property type="component" value="Chromosome"/>
</dbReference>
<accession>A0AA96FBA7</accession>
<evidence type="ECO:0000256" key="5">
    <source>
        <dbReference type="ARBA" id="ARBA00023002"/>
    </source>
</evidence>
<dbReference type="KEGG" id="dcp:RN607_01045"/>
<evidence type="ECO:0000259" key="6">
    <source>
        <dbReference type="PROSITE" id="PS51387"/>
    </source>
</evidence>
<organism evidence="8">
    <name type="scientific">Demequina capsici</name>
    <dbReference type="NCBI Taxonomy" id="3075620"/>
    <lineage>
        <taxon>Bacteria</taxon>
        <taxon>Bacillati</taxon>
        <taxon>Actinomycetota</taxon>
        <taxon>Actinomycetes</taxon>
        <taxon>Micrococcales</taxon>
        <taxon>Demequinaceae</taxon>
        <taxon>Demequina</taxon>
    </lineage>
</organism>
<comment type="similarity">
    <text evidence="2">Belongs to the oxygen-dependent FAD-linked oxidoreductase family.</text>
</comment>
<dbReference type="GO" id="GO:0016491">
    <property type="term" value="F:oxidoreductase activity"/>
    <property type="evidence" value="ECO:0007669"/>
    <property type="project" value="UniProtKB-KW"/>
</dbReference>
<dbReference type="EMBL" id="CP134880">
    <property type="protein sequence ID" value="WNM27621.1"/>
    <property type="molecule type" value="Genomic_DNA"/>
</dbReference>
<evidence type="ECO:0000313" key="8">
    <source>
        <dbReference type="EMBL" id="WNM27621.1"/>
    </source>
</evidence>
<dbReference type="InterPro" id="IPR016169">
    <property type="entry name" value="FAD-bd_PCMH_sub2"/>
</dbReference>
<keyword evidence="9" id="KW-1185">Reference proteome</keyword>
<dbReference type="PROSITE" id="PS00862">
    <property type="entry name" value="OX2_COVAL_FAD"/>
    <property type="match status" value="1"/>
</dbReference>
<dbReference type="Gene3D" id="3.30.43.10">
    <property type="entry name" value="Uridine Diphospho-n-acetylenolpyruvylglucosamine Reductase, domain 2"/>
    <property type="match status" value="1"/>
</dbReference>
<dbReference type="InterPro" id="IPR036318">
    <property type="entry name" value="FAD-bd_PCMH-like_sf"/>
</dbReference>
<dbReference type="InterPro" id="IPR006093">
    <property type="entry name" value="Oxy_OxRdtase_FAD_BS"/>
</dbReference>
<protein>
    <submittedName>
        <fullName evidence="8">FAD-binding oxidoreductase</fullName>
    </submittedName>
</protein>
<proteinExistence type="inferred from homology"/>
<sequence>MTILDIVDTAARLREQLGGRILLPGDDAYDTARTPWNLAIDQRPFAVARPESAEDVVDVVNAAAALGLRVAPQSTGHGAGALADSDLSGAILVSLSALRGATVDPVSRTARVLGGSQWNDVLAEAAPHGLTAMHGSAGDVGVVGYALSGGLSFYARAHGLAVNLVRGVQIVTADGCLVRASADENPELFWAVRGGSGAFGIVVSLEIDLLPYAEVVAGMMLWDATQAPRVAHAWAEWTRTAPESATTSMRLMHFPPLPELPPFLSGRSVLVIDGVVLEDDATADAVLAPLRALAPELDTVARIPSAAVVHMHMDPPEPSPAASAGGMLVGLPADAVDAWLDASTTIPGLTFAEIRHVGGAAARRPSRSGALGALDAEYLVAGIGMVPVPEAAAAAQAGVHAFVAALARWHAPVLALTFIDGGVANGPGFGDASARLRELKAIYDPRAMFAAAHPVD</sequence>
<dbReference type="GO" id="GO:0071949">
    <property type="term" value="F:FAD binding"/>
    <property type="evidence" value="ECO:0007669"/>
    <property type="project" value="InterPro"/>
</dbReference>
<dbReference type="InterPro" id="IPR016166">
    <property type="entry name" value="FAD-bd_PCMH"/>
</dbReference>
<accession>A0AA96F710</accession>
<dbReference type="Pfam" id="PF01565">
    <property type="entry name" value="FAD_binding_4"/>
    <property type="match status" value="1"/>
</dbReference>
<dbReference type="Gene3D" id="3.40.462.20">
    <property type="match status" value="1"/>
</dbReference>
<dbReference type="PANTHER" id="PTHR42973:SF39">
    <property type="entry name" value="FAD-BINDING PCMH-TYPE DOMAIN-CONTAINING PROTEIN"/>
    <property type="match status" value="1"/>
</dbReference>
<keyword evidence="3" id="KW-0285">Flavoprotein</keyword>
<evidence type="ECO:0000256" key="2">
    <source>
        <dbReference type="ARBA" id="ARBA00005466"/>
    </source>
</evidence>
<dbReference type="RefSeq" id="WP_313498861.1">
    <property type="nucleotide sequence ID" value="NZ_CP134879.1"/>
</dbReference>
<dbReference type="PROSITE" id="PS51387">
    <property type="entry name" value="FAD_PCMH"/>
    <property type="match status" value="1"/>
</dbReference>
<dbReference type="EMBL" id="CP134879">
    <property type="protein sequence ID" value="WNM24712.1"/>
    <property type="molecule type" value="Genomic_DNA"/>
</dbReference>
<feature type="domain" description="FAD-binding PCMH-type" evidence="6">
    <location>
        <begin position="40"/>
        <end position="212"/>
    </location>
</feature>
<dbReference type="InterPro" id="IPR050416">
    <property type="entry name" value="FAD-linked_Oxidoreductase"/>
</dbReference>
<evidence type="ECO:0000313" key="9">
    <source>
        <dbReference type="Proteomes" id="UP001304125"/>
    </source>
</evidence>
<dbReference type="PANTHER" id="PTHR42973">
    <property type="entry name" value="BINDING OXIDOREDUCTASE, PUTATIVE (AFU_ORTHOLOGUE AFUA_1G17690)-RELATED"/>
    <property type="match status" value="1"/>
</dbReference>